<protein>
    <recommendedName>
        <fullName evidence="2">Resolvase/invertase-type recombinase catalytic domain-containing protein</fullName>
    </recommendedName>
</protein>
<evidence type="ECO:0000313" key="1">
    <source>
        <dbReference type="EMBL" id="KKM03098.1"/>
    </source>
</evidence>
<gene>
    <name evidence="1" type="ORF">LCGC14_1777880</name>
</gene>
<name>A0A0F9JVY7_9ZZZZ</name>
<comment type="caution">
    <text evidence="1">The sequence shown here is derived from an EMBL/GenBank/DDBJ whole genome shotgun (WGS) entry which is preliminary data.</text>
</comment>
<sequence>MNKLRVYISHSIRGIKGSEATHDEMSANNAKAIEFCQELKVGCPDVDFYCPAEHDEFVSLAYENEILTDVQILEIDCRIINDRHLMLAWEPDKHTSNGMMVELVHAAIAGVEIAVVKTVDQAVKVINAVQLRRLR</sequence>
<accession>A0A0F9JVY7</accession>
<proteinExistence type="predicted"/>
<evidence type="ECO:0008006" key="2">
    <source>
        <dbReference type="Google" id="ProtNLM"/>
    </source>
</evidence>
<reference evidence="1" key="1">
    <citation type="journal article" date="2015" name="Nature">
        <title>Complex archaea that bridge the gap between prokaryotes and eukaryotes.</title>
        <authorList>
            <person name="Spang A."/>
            <person name="Saw J.H."/>
            <person name="Jorgensen S.L."/>
            <person name="Zaremba-Niedzwiedzka K."/>
            <person name="Martijn J."/>
            <person name="Lind A.E."/>
            <person name="van Eijk R."/>
            <person name="Schleper C."/>
            <person name="Guy L."/>
            <person name="Ettema T.J."/>
        </authorList>
    </citation>
    <scope>NUCLEOTIDE SEQUENCE</scope>
</reference>
<organism evidence="1">
    <name type="scientific">marine sediment metagenome</name>
    <dbReference type="NCBI Taxonomy" id="412755"/>
    <lineage>
        <taxon>unclassified sequences</taxon>
        <taxon>metagenomes</taxon>
        <taxon>ecological metagenomes</taxon>
    </lineage>
</organism>
<dbReference type="AlphaFoldDB" id="A0A0F9JVY7"/>
<dbReference type="Gene3D" id="3.40.50.450">
    <property type="match status" value="1"/>
</dbReference>
<dbReference type="EMBL" id="LAZR01016765">
    <property type="protein sequence ID" value="KKM03098.1"/>
    <property type="molecule type" value="Genomic_DNA"/>
</dbReference>